<evidence type="ECO:0000313" key="2">
    <source>
        <dbReference type="Proteomes" id="UP001055439"/>
    </source>
</evidence>
<protein>
    <submittedName>
        <fullName evidence="1">Uncharacterized protein</fullName>
    </submittedName>
</protein>
<proteinExistence type="predicted"/>
<organism evidence="1 2">
    <name type="scientific">Musa troglodytarum</name>
    <name type="common">fe'i banana</name>
    <dbReference type="NCBI Taxonomy" id="320322"/>
    <lineage>
        <taxon>Eukaryota</taxon>
        <taxon>Viridiplantae</taxon>
        <taxon>Streptophyta</taxon>
        <taxon>Embryophyta</taxon>
        <taxon>Tracheophyta</taxon>
        <taxon>Spermatophyta</taxon>
        <taxon>Magnoliopsida</taxon>
        <taxon>Liliopsida</taxon>
        <taxon>Zingiberales</taxon>
        <taxon>Musaceae</taxon>
        <taxon>Musa</taxon>
    </lineage>
</organism>
<keyword evidence="2" id="KW-1185">Reference proteome</keyword>
<name>A0A9E7FIN2_9LILI</name>
<evidence type="ECO:0000313" key="1">
    <source>
        <dbReference type="EMBL" id="URD96380.1"/>
    </source>
</evidence>
<dbReference type="EMBL" id="CP097506">
    <property type="protein sequence ID" value="URD96380.1"/>
    <property type="molecule type" value="Genomic_DNA"/>
</dbReference>
<gene>
    <name evidence="1" type="ORF">MUK42_36234</name>
</gene>
<reference evidence="1" key="1">
    <citation type="submission" date="2022-05" db="EMBL/GenBank/DDBJ databases">
        <title>The Musa troglodytarum L. genome provides insights into the mechanism of non-climacteric behaviour and enrichment of carotenoids.</title>
        <authorList>
            <person name="Wang J."/>
        </authorList>
    </citation>
    <scope>NUCLEOTIDE SEQUENCE</scope>
    <source>
        <tissue evidence="1">Leaf</tissue>
    </source>
</reference>
<dbReference type="AlphaFoldDB" id="A0A9E7FIN2"/>
<dbReference type="Proteomes" id="UP001055439">
    <property type="component" value="Chromosome 4"/>
</dbReference>
<accession>A0A9E7FIN2</accession>
<sequence>MGKFSGTMKSSARFVLLCCAQRGMDLVSSIS</sequence>